<dbReference type="AlphaFoldDB" id="A0AAE0GLZ5"/>
<evidence type="ECO:0000313" key="2">
    <source>
        <dbReference type="Proteomes" id="UP001190700"/>
    </source>
</evidence>
<comment type="caution">
    <text evidence="1">The sequence shown here is derived from an EMBL/GenBank/DDBJ whole genome shotgun (WGS) entry which is preliminary data.</text>
</comment>
<gene>
    <name evidence="1" type="ORF">CYMTET_11724</name>
</gene>
<sequence>MAKPEMVAMHGLTHPAAPPLVEINRNQKRMPSMPQHEGLLRVDDAEAFNASGCERLHGEYLVLAATVIKRGEVIEVYGGVLWESTELENEGEFGTNRYAYAINTEMLCKGMPASRGGAGPSSASSSSSAYDEILPRILIENR</sequence>
<keyword evidence="2" id="KW-1185">Reference proteome</keyword>
<organism evidence="1 2">
    <name type="scientific">Cymbomonas tetramitiformis</name>
    <dbReference type="NCBI Taxonomy" id="36881"/>
    <lineage>
        <taxon>Eukaryota</taxon>
        <taxon>Viridiplantae</taxon>
        <taxon>Chlorophyta</taxon>
        <taxon>Pyramimonadophyceae</taxon>
        <taxon>Pyramimonadales</taxon>
        <taxon>Pyramimonadaceae</taxon>
        <taxon>Cymbomonas</taxon>
    </lineage>
</organism>
<dbReference type="Proteomes" id="UP001190700">
    <property type="component" value="Unassembled WGS sequence"/>
</dbReference>
<accession>A0AAE0GLZ5</accession>
<protein>
    <submittedName>
        <fullName evidence="1">Uncharacterized protein</fullName>
    </submittedName>
</protein>
<proteinExistence type="predicted"/>
<evidence type="ECO:0000313" key="1">
    <source>
        <dbReference type="EMBL" id="KAK3280425.1"/>
    </source>
</evidence>
<reference evidence="1 2" key="1">
    <citation type="journal article" date="2015" name="Genome Biol. Evol.">
        <title>Comparative Genomics of a Bacterivorous Green Alga Reveals Evolutionary Causalities and Consequences of Phago-Mixotrophic Mode of Nutrition.</title>
        <authorList>
            <person name="Burns J.A."/>
            <person name="Paasch A."/>
            <person name="Narechania A."/>
            <person name="Kim E."/>
        </authorList>
    </citation>
    <scope>NUCLEOTIDE SEQUENCE [LARGE SCALE GENOMIC DNA]</scope>
    <source>
        <strain evidence="1 2">PLY_AMNH</strain>
    </source>
</reference>
<name>A0AAE0GLZ5_9CHLO</name>
<dbReference type="EMBL" id="LGRX02004396">
    <property type="protein sequence ID" value="KAK3280425.1"/>
    <property type="molecule type" value="Genomic_DNA"/>
</dbReference>